<dbReference type="Gene3D" id="2.40.260.10">
    <property type="entry name" value="Sortase"/>
    <property type="match status" value="1"/>
</dbReference>
<sequence length="219" mass="23590">MKKHSGISLAVKLIFILSLCVMLYSAVQIFKAPAEAREALQTWEKKREEAQLPVATEEETPLPDGMISTPAEQGGVNPAYTEGEVIGEIYFPKLDKRVAILEGTGRTALKKGAGHDEGSAAIGSPGNSVLAGHRDTVFRSLGDLEVSDIIELETAEGKFTYEITGSRIVDAEARGAIKPSEEAVLTLITCYPFSYVGSAPDRYLLSARLIASKPLVRQP</sequence>
<gene>
    <name evidence="4" type="ORF">GC101_22635</name>
</gene>
<dbReference type="InterPro" id="IPR041999">
    <property type="entry name" value="Sortase_D_1"/>
</dbReference>
<dbReference type="Pfam" id="PF04203">
    <property type="entry name" value="Sortase"/>
    <property type="match status" value="1"/>
</dbReference>
<keyword evidence="1" id="KW-0378">Hydrolase</keyword>
<accession>A0ABX1YLB4</accession>
<keyword evidence="3" id="KW-0812">Transmembrane</keyword>
<feature type="transmembrane region" description="Helical" evidence="3">
    <location>
        <begin position="7"/>
        <end position="27"/>
    </location>
</feature>
<proteinExistence type="predicted"/>
<name>A0ABX1YLB4_9BACL</name>
<keyword evidence="5" id="KW-1185">Reference proteome</keyword>
<dbReference type="CDD" id="cd05828">
    <property type="entry name" value="Sortase_D_1"/>
    <property type="match status" value="1"/>
</dbReference>
<keyword evidence="3" id="KW-0472">Membrane</keyword>
<feature type="region of interest" description="Disordered" evidence="2">
    <location>
        <begin position="48"/>
        <end position="74"/>
    </location>
</feature>
<dbReference type="Proteomes" id="UP000596857">
    <property type="component" value="Unassembled WGS sequence"/>
</dbReference>
<dbReference type="NCBIfam" id="TIGR01076">
    <property type="entry name" value="sortase_fam"/>
    <property type="match status" value="1"/>
</dbReference>
<evidence type="ECO:0000313" key="5">
    <source>
        <dbReference type="Proteomes" id="UP000596857"/>
    </source>
</evidence>
<dbReference type="SUPFAM" id="SSF63817">
    <property type="entry name" value="Sortase"/>
    <property type="match status" value="1"/>
</dbReference>
<dbReference type="RefSeq" id="WP_171719129.1">
    <property type="nucleotide sequence ID" value="NZ_WHOB01000068.1"/>
</dbReference>
<protein>
    <submittedName>
        <fullName evidence="4">Sortase</fullName>
    </submittedName>
</protein>
<evidence type="ECO:0000256" key="1">
    <source>
        <dbReference type="ARBA" id="ARBA00022801"/>
    </source>
</evidence>
<reference evidence="4 5" key="1">
    <citation type="submission" date="2019-10" db="EMBL/GenBank/DDBJ databases">
        <title>Description of Paenibacillus terricola sp. nov.</title>
        <authorList>
            <person name="Carlier A."/>
            <person name="Qi S."/>
        </authorList>
    </citation>
    <scope>NUCLEOTIDE SEQUENCE [LARGE SCALE GENOMIC DNA]</scope>
    <source>
        <strain evidence="4 5">LMG 31459</strain>
    </source>
</reference>
<dbReference type="InterPro" id="IPR023365">
    <property type="entry name" value="Sortase_dom-sf"/>
</dbReference>
<dbReference type="InterPro" id="IPR005754">
    <property type="entry name" value="Sortase"/>
</dbReference>
<organism evidence="4 5">
    <name type="scientific">Paenibacillus phytohabitans</name>
    <dbReference type="NCBI Taxonomy" id="2654978"/>
    <lineage>
        <taxon>Bacteria</taxon>
        <taxon>Bacillati</taxon>
        <taxon>Bacillota</taxon>
        <taxon>Bacilli</taxon>
        <taxon>Bacillales</taxon>
        <taxon>Paenibacillaceae</taxon>
        <taxon>Paenibacillus</taxon>
    </lineage>
</organism>
<dbReference type="EMBL" id="WHOB01000068">
    <property type="protein sequence ID" value="NOU81663.1"/>
    <property type="molecule type" value="Genomic_DNA"/>
</dbReference>
<evidence type="ECO:0000256" key="3">
    <source>
        <dbReference type="SAM" id="Phobius"/>
    </source>
</evidence>
<evidence type="ECO:0000256" key="2">
    <source>
        <dbReference type="SAM" id="MobiDB-lite"/>
    </source>
</evidence>
<keyword evidence="3" id="KW-1133">Transmembrane helix</keyword>
<evidence type="ECO:0000313" key="4">
    <source>
        <dbReference type="EMBL" id="NOU81663.1"/>
    </source>
</evidence>
<comment type="caution">
    <text evidence="4">The sequence shown here is derived from an EMBL/GenBank/DDBJ whole genome shotgun (WGS) entry which is preliminary data.</text>
</comment>